<evidence type="ECO:0000313" key="7">
    <source>
        <dbReference type="EMBL" id="KAG0576091.1"/>
    </source>
</evidence>
<feature type="domain" description="Stomatal closure-related actin-binding protein PH" evidence="6">
    <location>
        <begin position="426"/>
        <end position="527"/>
    </location>
</feature>
<evidence type="ECO:0008006" key="9">
    <source>
        <dbReference type="Google" id="ProtNLM"/>
    </source>
</evidence>
<reference evidence="7" key="1">
    <citation type="submission" date="2020-06" db="EMBL/GenBank/DDBJ databases">
        <title>WGS assembly of Ceratodon purpureus strain R40.</title>
        <authorList>
            <person name="Carey S.B."/>
            <person name="Jenkins J."/>
            <person name="Shu S."/>
            <person name="Lovell J.T."/>
            <person name="Sreedasyam A."/>
            <person name="Maumus F."/>
            <person name="Tiley G.P."/>
            <person name="Fernandez-Pozo N."/>
            <person name="Barry K."/>
            <person name="Chen C."/>
            <person name="Wang M."/>
            <person name="Lipzen A."/>
            <person name="Daum C."/>
            <person name="Saski C.A."/>
            <person name="Payton A.C."/>
            <person name="Mcbreen J.C."/>
            <person name="Conrad R.E."/>
            <person name="Kollar L.M."/>
            <person name="Olsson S."/>
            <person name="Huttunen S."/>
            <person name="Landis J.B."/>
            <person name="Wickett N.J."/>
            <person name="Johnson M.G."/>
            <person name="Rensing S.A."/>
            <person name="Grimwood J."/>
            <person name="Schmutz J."/>
            <person name="Mcdaniel S.F."/>
        </authorList>
    </citation>
    <scope>NUCLEOTIDE SEQUENCE</scope>
    <source>
        <strain evidence="7">R40</strain>
    </source>
</reference>
<name>A0A8T0HZL0_CERPU</name>
<dbReference type="InterPro" id="IPR032015">
    <property type="entry name" value="SCAB-Ig"/>
</dbReference>
<feature type="region of interest" description="Disordered" evidence="2">
    <location>
        <begin position="53"/>
        <end position="136"/>
    </location>
</feature>
<organism evidence="7 8">
    <name type="scientific">Ceratodon purpureus</name>
    <name type="common">Fire moss</name>
    <name type="synonym">Dicranum purpureum</name>
    <dbReference type="NCBI Taxonomy" id="3225"/>
    <lineage>
        <taxon>Eukaryota</taxon>
        <taxon>Viridiplantae</taxon>
        <taxon>Streptophyta</taxon>
        <taxon>Embryophyta</taxon>
        <taxon>Bryophyta</taxon>
        <taxon>Bryophytina</taxon>
        <taxon>Bryopsida</taxon>
        <taxon>Dicranidae</taxon>
        <taxon>Pseudoditrichales</taxon>
        <taxon>Ditrichaceae</taxon>
        <taxon>Ceratodon</taxon>
    </lineage>
</organism>
<gene>
    <name evidence="7" type="ORF">KC19_5G054900</name>
</gene>
<dbReference type="GO" id="GO:0010119">
    <property type="term" value="P:regulation of stomatal movement"/>
    <property type="evidence" value="ECO:0007669"/>
    <property type="project" value="InterPro"/>
</dbReference>
<dbReference type="EMBL" id="CM026425">
    <property type="protein sequence ID" value="KAG0576091.1"/>
    <property type="molecule type" value="Genomic_DNA"/>
</dbReference>
<feature type="domain" description="Stomatal closure-related actin-binding protein coiled-coil" evidence="5">
    <location>
        <begin position="146"/>
        <end position="312"/>
    </location>
</feature>
<dbReference type="Proteomes" id="UP000822688">
    <property type="component" value="Chromosome 5"/>
</dbReference>
<keyword evidence="8" id="KW-1185">Reference proteome</keyword>
<feature type="region of interest" description="Disordered" evidence="2">
    <location>
        <begin position="1"/>
        <end position="27"/>
    </location>
</feature>
<dbReference type="CDD" id="cd13232">
    <property type="entry name" value="Ig-PH_SCAB1"/>
    <property type="match status" value="1"/>
</dbReference>
<feature type="compositionally biased region" description="Basic and acidic residues" evidence="2">
    <location>
        <begin position="98"/>
        <end position="116"/>
    </location>
</feature>
<feature type="domain" description="Stomatal closure-related actin-binding protein actin-binding" evidence="4">
    <location>
        <begin position="29"/>
        <end position="72"/>
    </location>
</feature>
<keyword evidence="1" id="KW-0175">Coiled coil</keyword>
<proteinExistence type="predicted"/>
<evidence type="ECO:0000256" key="2">
    <source>
        <dbReference type="SAM" id="MobiDB-lite"/>
    </source>
</evidence>
<dbReference type="PANTHER" id="PTHR31172:SF3">
    <property type="entry name" value="STOMATAL CLOSURE-RELATED ACTIN-BINDING PROTEIN 1"/>
    <property type="match status" value="1"/>
</dbReference>
<dbReference type="Pfam" id="PF17684">
    <property type="entry name" value="SCAB-PH"/>
    <property type="match status" value="1"/>
</dbReference>
<evidence type="ECO:0000259" key="3">
    <source>
        <dbReference type="Pfam" id="PF16709"/>
    </source>
</evidence>
<evidence type="ECO:0000256" key="1">
    <source>
        <dbReference type="SAM" id="Coils"/>
    </source>
</evidence>
<dbReference type="InterPro" id="IPR039640">
    <property type="entry name" value="SCAB"/>
</dbReference>
<dbReference type="Gene3D" id="2.60.40.2700">
    <property type="match status" value="1"/>
</dbReference>
<feature type="domain" description="Stomatal closure-related actin-binding protein Ig" evidence="3">
    <location>
        <begin position="324"/>
        <end position="422"/>
    </location>
</feature>
<dbReference type="GO" id="GO:0007015">
    <property type="term" value="P:actin filament organization"/>
    <property type="evidence" value="ECO:0007669"/>
    <property type="project" value="InterPro"/>
</dbReference>
<evidence type="ECO:0000259" key="4">
    <source>
        <dbReference type="Pfam" id="PF16711"/>
    </source>
</evidence>
<dbReference type="Gene3D" id="1.20.5.440">
    <property type="entry name" value="ATP synthase delta/epsilon subunit, C-terminal domain"/>
    <property type="match status" value="1"/>
</dbReference>
<dbReference type="Pfam" id="PF16709">
    <property type="entry name" value="SCAB-Ig"/>
    <property type="match status" value="1"/>
</dbReference>
<dbReference type="Pfam" id="PF16712">
    <property type="entry name" value="SCAB_CC"/>
    <property type="match status" value="1"/>
</dbReference>
<dbReference type="Gene3D" id="2.30.29.140">
    <property type="match status" value="1"/>
</dbReference>
<accession>A0A8T0HZL0</accession>
<protein>
    <recommendedName>
        <fullName evidence="9">Stomatal closure-related actin-binding protein 1</fullName>
    </recommendedName>
</protein>
<dbReference type="InterPro" id="IPR032012">
    <property type="entry name" value="SCAB-ABD"/>
</dbReference>
<dbReference type="InterPro" id="IPR032009">
    <property type="entry name" value="SCAB_CC"/>
</dbReference>
<dbReference type="Pfam" id="PF16711">
    <property type="entry name" value="SCAB-ABD"/>
    <property type="match status" value="1"/>
</dbReference>
<dbReference type="PANTHER" id="PTHR31172">
    <property type="entry name" value="STOMATAL CLOSURE-RELATED ACTIN-BINDING PROTEIN 1"/>
    <property type="match status" value="1"/>
</dbReference>
<evidence type="ECO:0000313" key="8">
    <source>
        <dbReference type="Proteomes" id="UP000822688"/>
    </source>
</evidence>
<comment type="caution">
    <text evidence="7">The sequence shown here is derived from an EMBL/GenBank/DDBJ whole genome shotgun (WGS) entry which is preliminary data.</text>
</comment>
<sequence length="547" mass="60606">MKGVTADVTLNGTGFHDQDDDTESPSKIVVTKEAAELEKLQRRLSVRDLATQFESGQAAAKAAASKLAEEEKSPSPAKDIKRRLSGGHQCSHGHSHGHSHDHSHSHSPESKEKRSPGDGAPRLRSSLRRTSGNIRECERHKVQEAMVLDRSALTKKLRVLLSELAGRVAGRNKDDVTEALAIVEAMELQWIQKETELAQEKAEVRKTAALFKQASDDSRRMVEEARAHAQAEVEAAQAAVRRVEAALEEQTQYLNIAEKEELELMRKEINEARRIKMLHEPSKTMDMEFEIEGLRQGLSQKAVELVQLRKELLAAKRAGQTGHYEIQGEERLGGALAITQINEAAVDVSKCTMQWHRIAVDGSKGGPITGATRPQYAPEPLDVGWLLRADLVMPDGKKESVFTTGPLDAAPGLGNYVEALFKKGSSEFNVRLVQQNGEVLEKPLLLVMLIDRTRIKLHKGRKTIAKEEYTSIIQLCGARGGGQAASRALYWVANKSLSLMLVLESERERNAAILLARRFARDQNVSVLNRMSHTLHCLFGTVEYSID</sequence>
<dbReference type="GO" id="GO:0003779">
    <property type="term" value="F:actin binding"/>
    <property type="evidence" value="ECO:0007669"/>
    <property type="project" value="InterPro"/>
</dbReference>
<evidence type="ECO:0000259" key="6">
    <source>
        <dbReference type="Pfam" id="PF17684"/>
    </source>
</evidence>
<feature type="coiled-coil region" evidence="1">
    <location>
        <begin position="219"/>
        <end position="275"/>
    </location>
</feature>
<dbReference type="InterPro" id="IPR041144">
    <property type="entry name" value="SCAB-PH"/>
</dbReference>
<dbReference type="AlphaFoldDB" id="A0A8T0HZL0"/>
<evidence type="ECO:0000259" key="5">
    <source>
        <dbReference type="Pfam" id="PF16712"/>
    </source>
</evidence>
<feature type="compositionally biased region" description="Basic residues" evidence="2">
    <location>
        <begin position="80"/>
        <end position="97"/>
    </location>
</feature>